<protein>
    <submittedName>
        <fullName evidence="1">Uncharacterized protein</fullName>
    </submittedName>
</protein>
<comment type="caution">
    <text evidence="1">The sequence shown here is derived from an EMBL/GenBank/DDBJ whole genome shotgun (WGS) entry which is preliminary data.</text>
</comment>
<dbReference type="EMBL" id="NAFI01000180">
    <property type="protein sequence ID" value="OSJ06065.1"/>
    <property type="molecule type" value="Genomic_DNA"/>
</dbReference>
<dbReference type="AlphaFoldDB" id="A0A1X3GN01"/>
<name>A0A1X3GN01_9BRAD</name>
<evidence type="ECO:0000313" key="1">
    <source>
        <dbReference type="EMBL" id="OSJ06065.1"/>
    </source>
</evidence>
<proteinExistence type="predicted"/>
<evidence type="ECO:0000313" key="2">
    <source>
        <dbReference type="Proteomes" id="UP000193553"/>
    </source>
</evidence>
<dbReference type="RefSeq" id="WP_085360195.1">
    <property type="nucleotide sequence ID" value="NZ_NAFD01000184.1"/>
</dbReference>
<gene>
    <name evidence="1" type="ORF">BSZ18_23175</name>
</gene>
<dbReference type="OrthoDB" id="8246896at2"/>
<sequence length="60" mass="7109">MTVSKYQFRHELRQLIEMYMSSSSTFEDYVLITGELEEAKNRLELDAEKFPDEEVDACEL</sequence>
<organism evidence="1 2">
    <name type="scientific">Bradyrhizobium canariense</name>
    <dbReference type="NCBI Taxonomy" id="255045"/>
    <lineage>
        <taxon>Bacteria</taxon>
        <taxon>Pseudomonadati</taxon>
        <taxon>Pseudomonadota</taxon>
        <taxon>Alphaproteobacteria</taxon>
        <taxon>Hyphomicrobiales</taxon>
        <taxon>Nitrobacteraceae</taxon>
        <taxon>Bradyrhizobium</taxon>
    </lineage>
</organism>
<accession>A0A1X3GN01</accession>
<reference evidence="1 2" key="1">
    <citation type="submission" date="2017-03" db="EMBL/GenBank/DDBJ databases">
        <title>Whole genome sequences of fourteen strains of Bradyrhizobium canariense and one strain of Bradyrhizobium japonicum isolated from Lupinus (Papilionoideae: Genisteae) species in Algeria.</title>
        <authorList>
            <person name="Crovadore J."/>
            <person name="Chekireb D."/>
            <person name="Brachmann A."/>
            <person name="Chablais R."/>
            <person name="Cochard B."/>
            <person name="Lefort F."/>
        </authorList>
    </citation>
    <scope>NUCLEOTIDE SEQUENCE [LARGE SCALE GENOMIC DNA]</scope>
    <source>
        <strain evidence="1 2">UBMA195</strain>
    </source>
</reference>
<dbReference type="Proteomes" id="UP000193553">
    <property type="component" value="Unassembled WGS sequence"/>
</dbReference>